<dbReference type="EMBL" id="BAABHK010000004">
    <property type="protein sequence ID" value="GAA4626675.1"/>
    <property type="molecule type" value="Genomic_DNA"/>
</dbReference>
<dbReference type="Proteomes" id="UP001501442">
    <property type="component" value="Unassembled WGS sequence"/>
</dbReference>
<evidence type="ECO:0000313" key="1">
    <source>
        <dbReference type="EMBL" id="GAA4626675.1"/>
    </source>
</evidence>
<dbReference type="RefSeq" id="WP_345431973.1">
    <property type="nucleotide sequence ID" value="NZ_BAABHK010000004.1"/>
</dbReference>
<gene>
    <name evidence="1" type="ORF">GCM10023196_035880</name>
</gene>
<evidence type="ECO:0000313" key="2">
    <source>
        <dbReference type="Proteomes" id="UP001501442"/>
    </source>
</evidence>
<organism evidence="1 2">
    <name type="scientific">Actinoallomurus vinaceus</name>
    <dbReference type="NCBI Taxonomy" id="1080074"/>
    <lineage>
        <taxon>Bacteria</taxon>
        <taxon>Bacillati</taxon>
        <taxon>Actinomycetota</taxon>
        <taxon>Actinomycetes</taxon>
        <taxon>Streptosporangiales</taxon>
        <taxon>Thermomonosporaceae</taxon>
        <taxon>Actinoallomurus</taxon>
    </lineage>
</organism>
<reference evidence="2" key="1">
    <citation type="journal article" date="2019" name="Int. J. Syst. Evol. Microbiol.">
        <title>The Global Catalogue of Microorganisms (GCM) 10K type strain sequencing project: providing services to taxonomists for standard genome sequencing and annotation.</title>
        <authorList>
            <consortium name="The Broad Institute Genomics Platform"/>
            <consortium name="The Broad Institute Genome Sequencing Center for Infectious Disease"/>
            <person name="Wu L."/>
            <person name="Ma J."/>
        </authorList>
    </citation>
    <scope>NUCLEOTIDE SEQUENCE [LARGE SCALE GENOMIC DNA]</scope>
    <source>
        <strain evidence="2">JCM 17939</strain>
    </source>
</reference>
<comment type="caution">
    <text evidence="1">The sequence shown here is derived from an EMBL/GenBank/DDBJ whole genome shotgun (WGS) entry which is preliminary data.</text>
</comment>
<keyword evidence="2" id="KW-1185">Reference proteome</keyword>
<accession>A0ABP8UC81</accession>
<protein>
    <submittedName>
        <fullName evidence="1">Uncharacterized protein</fullName>
    </submittedName>
</protein>
<name>A0ABP8UC81_9ACTN</name>
<sequence length="68" mass="7763">MPDSVTAIVCYSRCWSCQFGHHFDPPKAHTWMDEEDAEHEGHPWPLPPEIAEQKPCACRCAKETTDAH</sequence>
<proteinExistence type="predicted"/>